<dbReference type="InterPro" id="IPR031571">
    <property type="entry name" value="RcpC_dom"/>
</dbReference>
<dbReference type="AlphaFoldDB" id="A0A848KLB7"/>
<keyword evidence="2" id="KW-0282">Flagellum</keyword>
<reference evidence="2 3" key="1">
    <citation type="submission" date="2019-05" db="EMBL/GenBank/DDBJ databases">
        <authorList>
            <person name="Lee S.D."/>
        </authorList>
    </citation>
    <scope>NUCLEOTIDE SEQUENCE [LARGE SCALE GENOMIC DNA]</scope>
    <source>
        <strain evidence="2 3">YC2-7</strain>
    </source>
</reference>
<keyword evidence="2" id="KW-0966">Cell projection</keyword>
<dbReference type="InterPro" id="IPR013974">
    <property type="entry name" value="SAF"/>
</dbReference>
<name>A0A848KLB7_9NOCA</name>
<evidence type="ECO:0000313" key="3">
    <source>
        <dbReference type="Proteomes" id="UP000535543"/>
    </source>
</evidence>
<dbReference type="Gene3D" id="3.90.1210.10">
    <property type="entry name" value="Antifreeze-like/N-acetylneuraminic acid synthase C-terminal domain"/>
    <property type="match status" value="1"/>
</dbReference>
<dbReference type="EMBL" id="VCQU01000005">
    <property type="protein sequence ID" value="NMN96587.1"/>
    <property type="molecule type" value="Genomic_DNA"/>
</dbReference>
<comment type="caution">
    <text evidence="2">The sequence shown here is derived from an EMBL/GenBank/DDBJ whole genome shotgun (WGS) entry which is preliminary data.</text>
</comment>
<dbReference type="SMART" id="SM00858">
    <property type="entry name" value="SAF"/>
    <property type="match status" value="1"/>
</dbReference>
<feature type="domain" description="SAF" evidence="1">
    <location>
        <begin position="58"/>
        <end position="120"/>
    </location>
</feature>
<dbReference type="CDD" id="cd11614">
    <property type="entry name" value="SAF_CpaB_FlgA_like"/>
    <property type="match status" value="1"/>
</dbReference>
<accession>A0A848KLB7</accession>
<dbReference type="Proteomes" id="UP000535543">
    <property type="component" value="Unassembled WGS sequence"/>
</dbReference>
<reference evidence="2 3" key="2">
    <citation type="submission" date="2020-06" db="EMBL/GenBank/DDBJ databases">
        <title>Antribacter stalactiti gen. nov., sp. nov., a new member of the family Nacardiaceae isolated from a cave.</title>
        <authorList>
            <person name="Kim I.S."/>
        </authorList>
    </citation>
    <scope>NUCLEOTIDE SEQUENCE [LARGE SCALE GENOMIC DNA]</scope>
    <source>
        <strain evidence="2 3">YC2-7</strain>
    </source>
</reference>
<keyword evidence="2" id="KW-0969">Cilium</keyword>
<sequence length="225" mass="23514">MDRRIGERALHPSLLQRISEIRRPHWVRTVAARRVLAGALLLAAVGLFLRGDPDADRVSVVVARHDLQPGRVIVADDVVTVRYESGSLPGGVLRNADDVIGRTLAGAMRSGEMLTDIAVLGPRLAEAAVGSADSRVVPIRLADLGVAELLREGDRVDVLTASDEADSPAPPSAAILATDAAVVLVAPTRGSQSKSERVVMLALPTPAAEAVAAASLTNALTVVLR</sequence>
<protein>
    <submittedName>
        <fullName evidence="2">Flagellar biosynthesis protein FlgA</fullName>
    </submittedName>
</protein>
<keyword evidence="3" id="KW-1185">Reference proteome</keyword>
<proteinExistence type="predicted"/>
<evidence type="ECO:0000313" key="2">
    <source>
        <dbReference type="EMBL" id="NMN96587.1"/>
    </source>
</evidence>
<evidence type="ECO:0000259" key="1">
    <source>
        <dbReference type="SMART" id="SM00858"/>
    </source>
</evidence>
<dbReference type="Pfam" id="PF16976">
    <property type="entry name" value="RcpC"/>
    <property type="match status" value="1"/>
</dbReference>
<dbReference type="RefSeq" id="WP_169588650.1">
    <property type="nucleotide sequence ID" value="NZ_VCQU01000005.1"/>
</dbReference>
<organism evidence="2 3">
    <name type="scientific">Antrihabitans stalactiti</name>
    <dbReference type="NCBI Taxonomy" id="2584121"/>
    <lineage>
        <taxon>Bacteria</taxon>
        <taxon>Bacillati</taxon>
        <taxon>Actinomycetota</taxon>
        <taxon>Actinomycetes</taxon>
        <taxon>Mycobacteriales</taxon>
        <taxon>Nocardiaceae</taxon>
        <taxon>Antrihabitans</taxon>
    </lineage>
</organism>
<dbReference type="Pfam" id="PF08666">
    <property type="entry name" value="SAF"/>
    <property type="match status" value="1"/>
</dbReference>
<gene>
    <name evidence="2" type="ORF">FGL95_16220</name>
</gene>